<feature type="region of interest" description="Disordered" evidence="10">
    <location>
        <begin position="1"/>
        <end position="59"/>
    </location>
</feature>
<evidence type="ECO:0000259" key="12">
    <source>
        <dbReference type="PROSITE" id="PS51003"/>
    </source>
</evidence>
<dbReference type="AlphaFoldDB" id="A0A3B0SXX4"/>
<dbReference type="InterPro" id="IPR027387">
    <property type="entry name" value="Cytb/b6-like_sf"/>
</dbReference>
<dbReference type="PROSITE" id="PS51003">
    <property type="entry name" value="CYTB_CTER"/>
    <property type="match status" value="1"/>
</dbReference>
<keyword evidence="9 11" id="KW-0472">Membrane</keyword>
<evidence type="ECO:0000256" key="9">
    <source>
        <dbReference type="ARBA" id="ARBA00023136"/>
    </source>
</evidence>
<sequence>MAGLPEHLLRRSAEAKAKATGRPVEEILAELKGEAPPPAAAAPSAGSGPVRDLAKESADLGVPEDLLRRAMIARAKKDGTPIPGEPGAAPVAAAGTAPVAAGSPAPIPTIPEGVRTQRLLTVVKAGAIQQTKREPADKVNTWPHLLAIEFVALLVLTGLLFVFSIYVDAPLLEFANFNQQPNPSKAPWYFLGLQELLSYFDPMVAGIIIPGYGLAGLAFIPYLDRNPSVRPSDRKLAIMIFTFFVMGAAILTTYGSFFRGPGFNFTFPWVDGIFFDF</sequence>
<accession>A0A3B0SXX4</accession>
<protein>
    <submittedName>
        <fullName evidence="13">Ubiquinol--cytochrome c reductase, cytochrome B subunit</fullName>
        <ecNumber evidence="13">1.10.2.2</ecNumber>
    </submittedName>
</protein>
<dbReference type="InterPro" id="IPR005798">
    <property type="entry name" value="Cyt_b/b6_C"/>
</dbReference>
<evidence type="ECO:0000256" key="10">
    <source>
        <dbReference type="SAM" id="MobiDB-lite"/>
    </source>
</evidence>
<evidence type="ECO:0000313" key="13">
    <source>
        <dbReference type="EMBL" id="VAW09410.1"/>
    </source>
</evidence>
<feature type="transmembrane region" description="Helical" evidence="11">
    <location>
        <begin position="236"/>
        <end position="257"/>
    </location>
</feature>
<keyword evidence="2" id="KW-0813">Transport</keyword>
<gene>
    <name evidence="13" type="ORF">MNBD_ACTINO02-496</name>
</gene>
<evidence type="ECO:0000256" key="5">
    <source>
        <dbReference type="ARBA" id="ARBA00022723"/>
    </source>
</evidence>
<keyword evidence="5" id="KW-0479">Metal-binding</keyword>
<keyword evidence="13" id="KW-0560">Oxidoreductase</keyword>
<keyword evidence="4 11" id="KW-0812">Transmembrane</keyword>
<comment type="subcellular location">
    <subcellularLocation>
        <location evidence="1">Membrane</location>
        <topology evidence="1">Multi-pass membrane protein</topology>
    </subcellularLocation>
</comment>
<dbReference type="GO" id="GO:0016491">
    <property type="term" value="F:oxidoreductase activity"/>
    <property type="evidence" value="ECO:0007669"/>
    <property type="project" value="UniProtKB-KW"/>
</dbReference>
<proteinExistence type="predicted"/>
<evidence type="ECO:0000256" key="11">
    <source>
        <dbReference type="SAM" id="Phobius"/>
    </source>
</evidence>
<dbReference type="InterPro" id="IPR036150">
    <property type="entry name" value="Cyt_b/b6_C_sf"/>
</dbReference>
<evidence type="ECO:0000256" key="2">
    <source>
        <dbReference type="ARBA" id="ARBA00022448"/>
    </source>
</evidence>
<dbReference type="Gene3D" id="1.20.810.10">
    <property type="entry name" value="Cytochrome Bc1 Complex, Chain C"/>
    <property type="match status" value="1"/>
</dbReference>
<keyword evidence="6" id="KW-0249">Electron transport</keyword>
<dbReference type="GO" id="GO:0046872">
    <property type="term" value="F:metal ion binding"/>
    <property type="evidence" value="ECO:0007669"/>
    <property type="project" value="UniProtKB-KW"/>
</dbReference>
<feature type="compositionally biased region" description="Basic and acidic residues" evidence="10">
    <location>
        <begin position="7"/>
        <end position="33"/>
    </location>
</feature>
<evidence type="ECO:0000256" key="4">
    <source>
        <dbReference type="ARBA" id="ARBA00022692"/>
    </source>
</evidence>
<evidence type="ECO:0000256" key="6">
    <source>
        <dbReference type="ARBA" id="ARBA00022982"/>
    </source>
</evidence>
<dbReference type="GO" id="GO:0016020">
    <property type="term" value="C:membrane"/>
    <property type="evidence" value="ECO:0007669"/>
    <property type="project" value="UniProtKB-SubCell"/>
</dbReference>
<keyword evidence="8" id="KW-0408">Iron</keyword>
<evidence type="ECO:0000256" key="8">
    <source>
        <dbReference type="ARBA" id="ARBA00023004"/>
    </source>
</evidence>
<keyword evidence="3" id="KW-0349">Heme</keyword>
<dbReference type="Pfam" id="PF00032">
    <property type="entry name" value="Cytochrom_B_C"/>
    <property type="match status" value="1"/>
</dbReference>
<dbReference type="SUPFAM" id="SSF81648">
    <property type="entry name" value="a domain/subunit of cytochrome bc1 complex (Ubiquinol-cytochrome c reductase)"/>
    <property type="match status" value="1"/>
</dbReference>
<dbReference type="GO" id="GO:0009055">
    <property type="term" value="F:electron transfer activity"/>
    <property type="evidence" value="ECO:0007669"/>
    <property type="project" value="InterPro"/>
</dbReference>
<evidence type="ECO:0000256" key="1">
    <source>
        <dbReference type="ARBA" id="ARBA00004141"/>
    </source>
</evidence>
<keyword evidence="7 11" id="KW-1133">Transmembrane helix</keyword>
<feature type="transmembrane region" description="Helical" evidence="11">
    <location>
        <begin position="145"/>
        <end position="167"/>
    </location>
</feature>
<evidence type="ECO:0000256" key="3">
    <source>
        <dbReference type="ARBA" id="ARBA00022617"/>
    </source>
</evidence>
<name>A0A3B0SXX4_9ZZZZ</name>
<feature type="domain" description="Cytochrome b/b6 C-terminal region profile" evidence="12">
    <location>
        <begin position="126"/>
        <end position="277"/>
    </location>
</feature>
<dbReference type="EC" id="1.10.2.2" evidence="13"/>
<organism evidence="13">
    <name type="scientific">hydrothermal vent metagenome</name>
    <dbReference type="NCBI Taxonomy" id="652676"/>
    <lineage>
        <taxon>unclassified sequences</taxon>
        <taxon>metagenomes</taxon>
        <taxon>ecological metagenomes</taxon>
    </lineage>
</organism>
<reference evidence="13" key="1">
    <citation type="submission" date="2018-06" db="EMBL/GenBank/DDBJ databases">
        <authorList>
            <person name="Zhirakovskaya E."/>
        </authorList>
    </citation>
    <scope>NUCLEOTIDE SEQUENCE</scope>
</reference>
<dbReference type="EMBL" id="UOEK01000574">
    <property type="protein sequence ID" value="VAW09410.1"/>
    <property type="molecule type" value="Genomic_DNA"/>
</dbReference>
<feature type="transmembrane region" description="Helical" evidence="11">
    <location>
        <begin position="203"/>
        <end position="224"/>
    </location>
</feature>
<evidence type="ECO:0000256" key="7">
    <source>
        <dbReference type="ARBA" id="ARBA00022989"/>
    </source>
</evidence>